<feature type="compositionally biased region" description="Acidic residues" evidence="1">
    <location>
        <begin position="85"/>
        <end position="95"/>
    </location>
</feature>
<gene>
    <name evidence="2" type="ORF">METZ01_LOCUS32653</name>
</gene>
<feature type="region of interest" description="Disordered" evidence="1">
    <location>
        <begin position="75"/>
        <end position="98"/>
    </location>
</feature>
<reference evidence="2" key="1">
    <citation type="submission" date="2018-05" db="EMBL/GenBank/DDBJ databases">
        <authorList>
            <person name="Lanie J.A."/>
            <person name="Ng W.-L."/>
            <person name="Kazmierczak K.M."/>
            <person name="Andrzejewski T.M."/>
            <person name="Davidsen T.M."/>
            <person name="Wayne K.J."/>
            <person name="Tettelin H."/>
            <person name="Glass J.I."/>
            <person name="Rusch D."/>
            <person name="Podicherti R."/>
            <person name="Tsui H.-C.T."/>
            <person name="Winkler M.E."/>
        </authorList>
    </citation>
    <scope>NUCLEOTIDE SEQUENCE</scope>
</reference>
<accession>A0A381QMV0</accession>
<feature type="compositionally biased region" description="Basic and acidic residues" evidence="1">
    <location>
        <begin position="113"/>
        <end position="133"/>
    </location>
</feature>
<evidence type="ECO:0000313" key="2">
    <source>
        <dbReference type="EMBL" id="SUZ79799.1"/>
    </source>
</evidence>
<sequence length="171" mass="20065">MEWLFLLLFYALSVYLKKRRQKAAHKEIEDDPDWDPEEKPETVKGVDLLEKFLASKGLIEQEAVTKRKAFLLEQEAVSEKPGSEESSEIDFEPVSEEQITPVPKDLEFINQGEIERREKDRRSTDRDHKILKPVTRDHEKLKQIFDSPDSLKRGIIIKEILDKPLALRKNR</sequence>
<dbReference type="EMBL" id="UINC01001402">
    <property type="protein sequence ID" value="SUZ79799.1"/>
    <property type="molecule type" value="Genomic_DNA"/>
</dbReference>
<dbReference type="AlphaFoldDB" id="A0A381QMV0"/>
<organism evidence="2">
    <name type="scientific">marine metagenome</name>
    <dbReference type="NCBI Taxonomy" id="408172"/>
    <lineage>
        <taxon>unclassified sequences</taxon>
        <taxon>metagenomes</taxon>
        <taxon>ecological metagenomes</taxon>
    </lineage>
</organism>
<protein>
    <submittedName>
        <fullName evidence="2">Uncharacterized protein</fullName>
    </submittedName>
</protein>
<proteinExistence type="predicted"/>
<evidence type="ECO:0000256" key="1">
    <source>
        <dbReference type="SAM" id="MobiDB-lite"/>
    </source>
</evidence>
<feature type="region of interest" description="Disordered" evidence="1">
    <location>
        <begin position="110"/>
        <end position="133"/>
    </location>
</feature>
<name>A0A381QMV0_9ZZZZ</name>